<evidence type="ECO:0000313" key="4">
    <source>
        <dbReference type="EMBL" id="CAB5039425.1"/>
    </source>
</evidence>
<dbReference type="EMBL" id="CAEZZQ010000159">
    <property type="protein sequence ID" value="CAB4787847.1"/>
    <property type="molecule type" value="Genomic_DNA"/>
</dbReference>
<dbReference type="EMBL" id="CAFBQF010000063">
    <property type="protein sequence ID" value="CAB5053052.1"/>
    <property type="molecule type" value="Genomic_DNA"/>
</dbReference>
<organism evidence="3">
    <name type="scientific">freshwater metagenome</name>
    <dbReference type="NCBI Taxonomy" id="449393"/>
    <lineage>
        <taxon>unclassified sequences</taxon>
        <taxon>metagenomes</taxon>
        <taxon>ecological metagenomes</taxon>
    </lineage>
</organism>
<proteinExistence type="predicted"/>
<evidence type="ECO:0000313" key="2">
    <source>
        <dbReference type="EMBL" id="CAB4787847.1"/>
    </source>
</evidence>
<reference evidence="3" key="1">
    <citation type="submission" date="2020-05" db="EMBL/GenBank/DDBJ databases">
        <authorList>
            <person name="Chiriac C."/>
            <person name="Salcher M."/>
            <person name="Ghai R."/>
            <person name="Kavagutti S V."/>
        </authorList>
    </citation>
    <scope>NUCLEOTIDE SEQUENCE</scope>
</reference>
<evidence type="ECO:0000313" key="1">
    <source>
        <dbReference type="EMBL" id="CAB4714407.1"/>
    </source>
</evidence>
<dbReference type="EMBL" id="CAFBMD010000100">
    <property type="protein sequence ID" value="CAB4904191.1"/>
    <property type="molecule type" value="Genomic_DNA"/>
</dbReference>
<name>A0A6J7G7R5_9ZZZZ</name>
<sequence>MLALAVNANTDHVLLIDFEFEPSTTAWNDLGGPDVFIGRFINRALEVDARRTDELRNYNALGAVNNKSAAWSHQREVAHENGLALNFTSGVVHELCRQEERCGVGDVALFAFVDRVLRWFEAVIAE</sequence>
<dbReference type="EMBL" id="CAEZXW010000117">
    <property type="protein sequence ID" value="CAB4714407.1"/>
    <property type="molecule type" value="Genomic_DNA"/>
</dbReference>
<protein>
    <submittedName>
        <fullName evidence="3">Unannotated protein</fullName>
    </submittedName>
</protein>
<evidence type="ECO:0000313" key="3">
    <source>
        <dbReference type="EMBL" id="CAB4904191.1"/>
    </source>
</evidence>
<evidence type="ECO:0000313" key="5">
    <source>
        <dbReference type="EMBL" id="CAB5053052.1"/>
    </source>
</evidence>
<dbReference type="EMBL" id="CAFBQA010000051">
    <property type="protein sequence ID" value="CAB5039425.1"/>
    <property type="molecule type" value="Genomic_DNA"/>
</dbReference>
<dbReference type="AlphaFoldDB" id="A0A6J7G7R5"/>
<accession>A0A6J7G7R5</accession>
<gene>
    <name evidence="1" type="ORF">UFOPK2593_01337</name>
    <name evidence="2" type="ORF">UFOPK2894_01595</name>
    <name evidence="3" type="ORF">UFOPK3492_01101</name>
    <name evidence="4" type="ORF">UFOPK4234_00954</name>
    <name evidence="5" type="ORF">UFOPK4295_01134</name>
</gene>
<dbReference type="AntiFam" id="ANF00129">
    <property type="entry name" value="Shadow ORF (opposite rpoB)"/>
</dbReference>